<sequence length="277" mass="29444">MATQRQYYQPAVALPINVPSKAPAPANYYPVTRVAVSPPELSDSSTTAGSRTSGFSGTSSSYAGSVGGDYESSSASGVDVVDMLNDRMNDAFDPTPLDRGLAMQAQASGQLNAKQRELLELQALAQRRLKGVRANFAEGLKAAKETKRDLEWTQKRVSNGPDGCLVTLFPPPPPLSVPTGIRDSCPWAASLPLSPPSSPSSFPRDLAAPLSHDSHPYHTSSLQSSHSRTNTPACLREGVITRYLSANGACHAALRVVTLPDSVIRRVLPQVGIQGHD</sequence>
<feature type="region of interest" description="Disordered" evidence="8">
    <location>
        <begin position="192"/>
        <end position="230"/>
    </location>
</feature>
<accession>A0A0F4YZE1</accession>
<dbReference type="GO" id="GO:0032880">
    <property type="term" value="P:regulation of protein localization"/>
    <property type="evidence" value="ECO:0007669"/>
    <property type="project" value="TreeGrafter"/>
</dbReference>
<comment type="similarity">
    <text evidence="3">Belongs to the KXD1 family.</text>
</comment>
<protein>
    <recommendedName>
        <fullName evidence="4">Biogenesis of lysosome-related organelles complex 1 subunit KXD1</fullName>
    </recommendedName>
    <alternativeName>
        <fullName evidence="7">KxDL homolog</fullName>
    </alternativeName>
</protein>
<name>A0A0F4YZE1_RASE3</name>
<evidence type="ECO:0000313" key="10">
    <source>
        <dbReference type="EMBL" id="KKA23632.1"/>
    </source>
</evidence>
<gene>
    <name evidence="10" type="ORF">T310_2349</name>
</gene>
<evidence type="ECO:0000256" key="4">
    <source>
        <dbReference type="ARBA" id="ARBA00016207"/>
    </source>
</evidence>
<dbReference type="Pfam" id="PF10241">
    <property type="entry name" value="KxDL"/>
    <property type="match status" value="1"/>
</dbReference>
<dbReference type="GO" id="GO:0031083">
    <property type="term" value="C:BLOC-1 complex"/>
    <property type="evidence" value="ECO:0007669"/>
    <property type="project" value="TreeGrafter"/>
</dbReference>
<dbReference type="Proteomes" id="UP000053958">
    <property type="component" value="Unassembled WGS sequence"/>
</dbReference>
<dbReference type="PANTHER" id="PTHR37787">
    <property type="entry name" value="BIOGENESIS OF LYSOSOME-RELATED ORGANELLES COMPLEX 1 SUBUNIT KXD1"/>
    <property type="match status" value="1"/>
</dbReference>
<organism evidence="10 11">
    <name type="scientific">Rasamsonia emersonii (strain ATCC 16479 / CBS 393.64 / IMI 116815)</name>
    <dbReference type="NCBI Taxonomy" id="1408163"/>
    <lineage>
        <taxon>Eukaryota</taxon>
        <taxon>Fungi</taxon>
        <taxon>Dikarya</taxon>
        <taxon>Ascomycota</taxon>
        <taxon>Pezizomycotina</taxon>
        <taxon>Eurotiomycetes</taxon>
        <taxon>Eurotiomycetidae</taxon>
        <taxon>Eurotiales</taxon>
        <taxon>Trichocomaceae</taxon>
        <taxon>Rasamsonia</taxon>
    </lineage>
</organism>
<keyword evidence="5" id="KW-0813">Transport</keyword>
<keyword evidence="11" id="KW-1185">Reference proteome</keyword>
<feature type="compositionally biased region" description="Low complexity" evidence="8">
    <location>
        <begin position="42"/>
        <end position="64"/>
    </location>
</feature>
<dbReference type="GeneID" id="25314700"/>
<comment type="subcellular location">
    <subcellularLocation>
        <location evidence="2">Endosome</location>
    </subcellularLocation>
</comment>
<evidence type="ECO:0000256" key="5">
    <source>
        <dbReference type="ARBA" id="ARBA00022448"/>
    </source>
</evidence>
<evidence type="ECO:0000259" key="9">
    <source>
        <dbReference type="Pfam" id="PF10241"/>
    </source>
</evidence>
<evidence type="ECO:0000256" key="2">
    <source>
        <dbReference type="ARBA" id="ARBA00004177"/>
    </source>
</evidence>
<dbReference type="GO" id="GO:0007032">
    <property type="term" value="P:endosome organization"/>
    <property type="evidence" value="ECO:0007669"/>
    <property type="project" value="TreeGrafter"/>
</dbReference>
<dbReference type="AlphaFoldDB" id="A0A0F4YZE1"/>
<dbReference type="OrthoDB" id="4089816at2759"/>
<comment type="caution">
    <text evidence="10">The sequence shown here is derived from an EMBL/GenBank/DDBJ whole genome shotgun (WGS) entry which is preliminary data.</text>
</comment>
<evidence type="ECO:0000256" key="1">
    <source>
        <dbReference type="ARBA" id="ARBA00002069"/>
    </source>
</evidence>
<dbReference type="EMBL" id="LASV01000093">
    <property type="protein sequence ID" value="KKA23632.1"/>
    <property type="molecule type" value="Genomic_DNA"/>
</dbReference>
<keyword evidence="6" id="KW-0967">Endosome</keyword>
<comment type="function">
    <text evidence="1">Component of the biogenesis of lysosome-related organelles complex-1 (BLOC-1) involved in endosomal cargo sorting.</text>
</comment>
<proteinExistence type="inferred from homology"/>
<evidence type="ECO:0000256" key="7">
    <source>
        <dbReference type="ARBA" id="ARBA00029808"/>
    </source>
</evidence>
<dbReference type="InterPro" id="IPR051390">
    <property type="entry name" value="BLOC-1_subunit_KXD1"/>
</dbReference>
<dbReference type="GO" id="GO:0005768">
    <property type="term" value="C:endosome"/>
    <property type="evidence" value="ECO:0007669"/>
    <property type="project" value="UniProtKB-SubCell"/>
</dbReference>
<evidence type="ECO:0000256" key="8">
    <source>
        <dbReference type="SAM" id="MobiDB-lite"/>
    </source>
</evidence>
<evidence type="ECO:0000313" key="11">
    <source>
        <dbReference type="Proteomes" id="UP000053958"/>
    </source>
</evidence>
<evidence type="ECO:0000256" key="3">
    <source>
        <dbReference type="ARBA" id="ARBA00005913"/>
    </source>
</evidence>
<feature type="compositionally biased region" description="Polar residues" evidence="8">
    <location>
        <begin position="217"/>
        <end position="230"/>
    </location>
</feature>
<dbReference type="InterPro" id="IPR019371">
    <property type="entry name" value="KxDL_dom"/>
</dbReference>
<evidence type="ECO:0000256" key="6">
    <source>
        <dbReference type="ARBA" id="ARBA00022753"/>
    </source>
</evidence>
<feature type="domain" description="KxDL" evidence="9">
    <location>
        <begin position="87"/>
        <end position="158"/>
    </location>
</feature>
<feature type="region of interest" description="Disordered" evidence="8">
    <location>
        <begin position="37"/>
        <end position="74"/>
    </location>
</feature>
<dbReference type="RefSeq" id="XP_013330244.1">
    <property type="nucleotide sequence ID" value="XM_013474790.1"/>
</dbReference>
<reference evidence="10 11" key="1">
    <citation type="submission" date="2015-04" db="EMBL/GenBank/DDBJ databases">
        <authorList>
            <person name="Heijne W.H."/>
            <person name="Fedorova N.D."/>
            <person name="Nierman W.C."/>
            <person name="Vollebregt A.W."/>
            <person name="Zhao Z."/>
            <person name="Wu L."/>
            <person name="Kumar M."/>
            <person name="Stam H."/>
            <person name="van den Berg M.A."/>
            <person name="Pel H.J."/>
        </authorList>
    </citation>
    <scope>NUCLEOTIDE SEQUENCE [LARGE SCALE GENOMIC DNA]</scope>
    <source>
        <strain evidence="10 11">CBS 393.64</strain>
    </source>
</reference>
<dbReference type="PANTHER" id="PTHR37787:SF1">
    <property type="entry name" value="BIOGENESIS OF LYSOSOME-RELATED ORGANELLES COMPLEX 1 SUBUNIT KXD1"/>
    <property type="match status" value="1"/>
</dbReference>